<reference evidence="10 11" key="1">
    <citation type="journal article" date="2023" name="Hortic Res">
        <title>Pangenome of water caltrop reveals structural variations and asymmetric subgenome divergence after allopolyploidization.</title>
        <authorList>
            <person name="Zhang X."/>
            <person name="Chen Y."/>
            <person name="Wang L."/>
            <person name="Yuan Y."/>
            <person name="Fang M."/>
            <person name="Shi L."/>
            <person name="Lu R."/>
            <person name="Comes H.P."/>
            <person name="Ma Y."/>
            <person name="Chen Y."/>
            <person name="Huang G."/>
            <person name="Zhou Y."/>
            <person name="Zheng Z."/>
            <person name="Qiu Y."/>
        </authorList>
    </citation>
    <scope>NUCLEOTIDE SEQUENCE [LARGE SCALE GENOMIC DNA]</scope>
    <source>
        <tissue evidence="10">Roots</tissue>
    </source>
</reference>
<keyword evidence="1" id="KW-0479">Metal-binding</keyword>
<dbReference type="PANTHER" id="PTHR45988">
    <property type="entry name" value="C2H2 TYPE ZINC FINGER TRANSCRIPTION FACTOR FAMILY-RELATED"/>
    <property type="match status" value="1"/>
</dbReference>
<evidence type="ECO:0000256" key="8">
    <source>
        <dbReference type="SAM" id="MobiDB-lite"/>
    </source>
</evidence>
<feature type="compositionally biased region" description="Gly residues" evidence="8">
    <location>
        <begin position="34"/>
        <end position="44"/>
    </location>
</feature>
<evidence type="ECO:0000256" key="4">
    <source>
        <dbReference type="ARBA" id="ARBA00022833"/>
    </source>
</evidence>
<proteinExistence type="predicted"/>
<feature type="region of interest" description="Disordered" evidence="8">
    <location>
        <begin position="342"/>
        <end position="432"/>
    </location>
</feature>
<feature type="compositionally biased region" description="Low complexity" evidence="8">
    <location>
        <begin position="375"/>
        <end position="386"/>
    </location>
</feature>
<dbReference type="InterPro" id="IPR044653">
    <property type="entry name" value="AZF1/2/3-like"/>
</dbReference>
<feature type="region of interest" description="Disordered" evidence="8">
    <location>
        <begin position="77"/>
        <end position="116"/>
    </location>
</feature>
<gene>
    <name evidence="10" type="ORF">SAY87_003140</name>
</gene>
<evidence type="ECO:0000256" key="2">
    <source>
        <dbReference type="ARBA" id="ARBA00022737"/>
    </source>
</evidence>
<feature type="compositionally biased region" description="Basic residues" evidence="8">
    <location>
        <begin position="90"/>
        <end position="103"/>
    </location>
</feature>
<keyword evidence="6" id="KW-0804">Transcription</keyword>
<feature type="domain" description="C2H2-type" evidence="9">
    <location>
        <begin position="62"/>
        <end position="89"/>
    </location>
</feature>
<accession>A0AAN7KMY5</accession>
<dbReference type="SMART" id="SM00355">
    <property type="entry name" value="ZnF_C2H2"/>
    <property type="match status" value="3"/>
</dbReference>
<feature type="compositionally biased region" description="Polar residues" evidence="8">
    <location>
        <begin position="165"/>
        <end position="177"/>
    </location>
</feature>
<dbReference type="GO" id="GO:0005634">
    <property type="term" value="C:nucleus"/>
    <property type="evidence" value="ECO:0007669"/>
    <property type="project" value="TreeGrafter"/>
</dbReference>
<name>A0AAN7KMY5_9MYRT</name>
<dbReference type="EMBL" id="JAXIOK010000006">
    <property type="protein sequence ID" value="KAK4767999.1"/>
    <property type="molecule type" value="Genomic_DNA"/>
</dbReference>
<feature type="domain" description="C2H2-type" evidence="9">
    <location>
        <begin position="325"/>
        <end position="352"/>
    </location>
</feature>
<feature type="compositionally biased region" description="Acidic residues" evidence="8">
    <location>
        <begin position="206"/>
        <end position="238"/>
    </location>
</feature>
<dbReference type="PANTHER" id="PTHR45988:SF18">
    <property type="entry name" value="C2H2-TYPE ZINC FINGER FAMILY PROTEIN"/>
    <property type="match status" value="1"/>
</dbReference>
<dbReference type="GO" id="GO:0000976">
    <property type="term" value="F:transcription cis-regulatory region binding"/>
    <property type="evidence" value="ECO:0007669"/>
    <property type="project" value="TreeGrafter"/>
</dbReference>
<evidence type="ECO:0000256" key="7">
    <source>
        <dbReference type="PROSITE-ProRule" id="PRU00042"/>
    </source>
</evidence>
<dbReference type="Pfam" id="PF13912">
    <property type="entry name" value="zf-C2H2_6"/>
    <property type="match status" value="2"/>
</dbReference>
<sequence>MEKGEEENQDPILTVPVKVQDLGKSGLREPGNGAVDGRGGGLGRGADDDREVIIRSSSAVRFACEFCSKVFSSGKALGGHKRVHSQDKRGCRRKNGFKKKRSRLSTAGGSSGSCKLKGKVEREPITTCPVCKSEFRSEKAMSGHLKVHKGRLWKGLRPPEHYNGANPSLSPSPSTRWSLAMDSGDSSELNYNDRVDDEPVTAWSDSTEEDMVLEEDGDEEEEEEEKEEDDDEKDEEMAEFATVLMMLGRGAQPSPGPISSLIEARNQPPKNVEVHNNRNSLQLDEVDGKEKKRKLLGRHEDRGDGGGDDEDGSDSTYSRVGTKVYTCGLCNRVFTSHHAYGGHLSSHNKTKKTISSSSPGKTLGSATADWALQEPAAAAAAASPSSQVKEEYKRCNNTSQTASRPRHVLNFDLNDPAPEIDQEEGELEKKTA</sequence>
<dbReference type="Pfam" id="PF12874">
    <property type="entry name" value="zf-met"/>
    <property type="match status" value="1"/>
</dbReference>
<dbReference type="GO" id="GO:0008270">
    <property type="term" value="F:zinc ion binding"/>
    <property type="evidence" value="ECO:0007669"/>
    <property type="project" value="UniProtKB-KW"/>
</dbReference>
<feature type="region of interest" description="Disordered" evidence="8">
    <location>
        <begin position="22"/>
        <end position="47"/>
    </location>
</feature>
<evidence type="ECO:0000313" key="11">
    <source>
        <dbReference type="Proteomes" id="UP001345219"/>
    </source>
</evidence>
<dbReference type="InterPro" id="IPR036236">
    <property type="entry name" value="Znf_C2H2_sf"/>
</dbReference>
<organism evidence="10 11">
    <name type="scientific">Trapa incisa</name>
    <dbReference type="NCBI Taxonomy" id="236973"/>
    <lineage>
        <taxon>Eukaryota</taxon>
        <taxon>Viridiplantae</taxon>
        <taxon>Streptophyta</taxon>
        <taxon>Embryophyta</taxon>
        <taxon>Tracheophyta</taxon>
        <taxon>Spermatophyta</taxon>
        <taxon>Magnoliopsida</taxon>
        <taxon>eudicotyledons</taxon>
        <taxon>Gunneridae</taxon>
        <taxon>Pentapetalae</taxon>
        <taxon>rosids</taxon>
        <taxon>malvids</taxon>
        <taxon>Myrtales</taxon>
        <taxon>Lythraceae</taxon>
        <taxon>Trapa</taxon>
    </lineage>
</organism>
<dbReference type="InterPro" id="IPR013087">
    <property type="entry name" value="Znf_C2H2_type"/>
</dbReference>
<evidence type="ECO:0000256" key="5">
    <source>
        <dbReference type="ARBA" id="ARBA00023015"/>
    </source>
</evidence>
<protein>
    <recommendedName>
        <fullName evidence="9">C2H2-type domain-containing protein</fullName>
    </recommendedName>
</protein>
<evidence type="ECO:0000256" key="1">
    <source>
        <dbReference type="ARBA" id="ARBA00022723"/>
    </source>
</evidence>
<dbReference type="Proteomes" id="UP001345219">
    <property type="component" value="Chromosome 3"/>
</dbReference>
<keyword evidence="2" id="KW-0677">Repeat</keyword>
<comment type="caution">
    <text evidence="10">The sequence shown here is derived from an EMBL/GenBank/DDBJ whole genome shotgun (WGS) entry which is preliminary data.</text>
</comment>
<dbReference type="SUPFAM" id="SSF57667">
    <property type="entry name" value="beta-beta-alpha zinc fingers"/>
    <property type="match status" value="2"/>
</dbReference>
<dbReference type="GO" id="GO:0003700">
    <property type="term" value="F:DNA-binding transcription factor activity"/>
    <property type="evidence" value="ECO:0007669"/>
    <property type="project" value="InterPro"/>
</dbReference>
<dbReference type="PROSITE" id="PS50157">
    <property type="entry name" value="ZINC_FINGER_C2H2_2"/>
    <property type="match status" value="3"/>
</dbReference>
<feature type="domain" description="C2H2-type" evidence="9">
    <location>
        <begin position="126"/>
        <end position="150"/>
    </location>
</feature>
<keyword evidence="4" id="KW-0862">Zinc</keyword>
<dbReference type="Gene3D" id="3.30.160.60">
    <property type="entry name" value="Classic Zinc Finger"/>
    <property type="match status" value="1"/>
</dbReference>
<keyword evidence="5" id="KW-0805">Transcription regulation</keyword>
<keyword evidence="3 7" id="KW-0863">Zinc-finger</keyword>
<evidence type="ECO:0000256" key="6">
    <source>
        <dbReference type="ARBA" id="ARBA00023163"/>
    </source>
</evidence>
<evidence type="ECO:0000313" key="10">
    <source>
        <dbReference type="EMBL" id="KAK4767999.1"/>
    </source>
</evidence>
<keyword evidence="11" id="KW-1185">Reference proteome</keyword>
<feature type="region of interest" description="Disordered" evidence="8">
    <location>
        <begin position="150"/>
        <end position="318"/>
    </location>
</feature>
<evidence type="ECO:0000256" key="3">
    <source>
        <dbReference type="ARBA" id="ARBA00022771"/>
    </source>
</evidence>
<evidence type="ECO:0000259" key="9">
    <source>
        <dbReference type="PROSITE" id="PS50157"/>
    </source>
</evidence>
<dbReference type="PROSITE" id="PS00028">
    <property type="entry name" value="ZINC_FINGER_C2H2_1"/>
    <property type="match status" value="3"/>
</dbReference>
<dbReference type="AlphaFoldDB" id="A0AAN7KMY5"/>